<dbReference type="Proteomes" id="UP000032250">
    <property type="component" value="Unassembled WGS sequence"/>
</dbReference>
<name>A0A0D1BP91_CLOBO</name>
<evidence type="ECO:0000313" key="2">
    <source>
        <dbReference type="Proteomes" id="UP000032250"/>
    </source>
</evidence>
<organism evidence="1 2">
    <name type="scientific">Clostridium botulinum B2 450</name>
    <dbReference type="NCBI Taxonomy" id="1379739"/>
    <lineage>
        <taxon>Bacteria</taxon>
        <taxon>Bacillati</taxon>
        <taxon>Bacillota</taxon>
        <taxon>Clostridia</taxon>
        <taxon>Eubacteriales</taxon>
        <taxon>Clostridiaceae</taxon>
        <taxon>Clostridium</taxon>
    </lineage>
</organism>
<sequence>MLNGFTNVRTNNLTKDIKKSLEDLAKKTVCVGIPDSTEHPDSKITNAELLYIHTHGVRDTTMRRKMQHDLDSGVPYSKAHEMYVHENGSPLWNVPPRPVLEPAIDNSKEVIAEQMKKAVIGALDGNNLTPELEEVGMLGQNIARDWFTNPENSWAKNSKDTIKRKGSDKPLIDTGELRKSITYTIKEGDS</sequence>
<dbReference type="HOGENOM" id="CLU_096367_2_0_9"/>
<dbReference type="EMBL" id="JXSU01000008">
    <property type="protein sequence ID" value="KIS22020.1"/>
    <property type="molecule type" value="Genomic_DNA"/>
</dbReference>
<dbReference type="RefSeq" id="WP_043032492.1">
    <property type="nucleotide sequence ID" value="NZ_JXSU01000008.1"/>
</dbReference>
<accession>A0A0D1BP91</accession>
<dbReference type="PATRIC" id="fig|1379739.3.peg.3623"/>
<proteinExistence type="predicted"/>
<dbReference type="AlphaFoldDB" id="A0A0D1BP91"/>
<reference evidence="1 2" key="1">
    <citation type="submission" date="2014-06" db="EMBL/GenBank/DDBJ databases">
        <title>Genome characterization of distinct group I Clostridium botulinum lineages.</title>
        <authorList>
            <person name="Giordani F."/>
            <person name="Anselmo A."/>
            <person name="Fillo S."/>
            <person name="Palozzi A.M."/>
            <person name="Fortunato A."/>
            <person name="Gentile B."/>
            <person name="Ciammaruconi A."/>
            <person name="Anniballi F."/>
            <person name="De Medici D."/>
            <person name="Lista F."/>
        </authorList>
    </citation>
    <scope>NUCLEOTIDE SEQUENCE [LARGE SCALE GENOMIC DNA]</scope>
    <source>
        <strain evidence="1 2">B2 450</strain>
    </source>
</reference>
<protein>
    <submittedName>
        <fullName evidence="1">Uncharacterized protein</fullName>
    </submittedName>
</protein>
<gene>
    <name evidence="1" type="ORF">N495_16145</name>
</gene>
<evidence type="ECO:0000313" key="1">
    <source>
        <dbReference type="EMBL" id="KIS22020.1"/>
    </source>
</evidence>
<dbReference type="OrthoDB" id="8612906at2"/>
<comment type="caution">
    <text evidence="1">The sequence shown here is derived from an EMBL/GenBank/DDBJ whole genome shotgun (WGS) entry which is preliminary data.</text>
</comment>